<comment type="caution">
    <text evidence="1">The sequence shown here is derived from an EMBL/GenBank/DDBJ whole genome shotgun (WGS) entry which is preliminary data.</text>
</comment>
<gene>
    <name evidence="1" type="ORF">C7U55_09530</name>
</gene>
<accession>A0A2T3FWA3</accession>
<evidence type="ECO:0000313" key="1">
    <source>
        <dbReference type="EMBL" id="PST39540.1"/>
    </source>
</evidence>
<dbReference type="Pfam" id="PF08282">
    <property type="entry name" value="Hydrolase_3"/>
    <property type="match status" value="1"/>
</dbReference>
<dbReference type="EMBL" id="PYLP01000013">
    <property type="protein sequence ID" value="PST39540.1"/>
    <property type="molecule type" value="Genomic_DNA"/>
</dbReference>
<dbReference type="GO" id="GO:0000287">
    <property type="term" value="F:magnesium ion binding"/>
    <property type="evidence" value="ECO:0007669"/>
    <property type="project" value="TreeGrafter"/>
</dbReference>
<dbReference type="InterPro" id="IPR023214">
    <property type="entry name" value="HAD_sf"/>
</dbReference>
<sequence>MYRIMFSDLDETLLVNHHVPKVNQEAIFKAREKGLKFVPCTGRAFNMIPEILKEIGTYDQEEEYSLCFNGGLIVENKNNKILHFKGLEFDIAKKIFENARNLDVCVLVFTLDCCYIFHADENEIERKIAQKAKFEVIEDYNLDFLKDEKIAKILYEKRDMDFLKSLETKLPQSIKETCSVAFSSGRYMEMNTKGVDKGYGMRWLVNYLGYDMDETIGIGDNYNDVEMIKTAKLGCAVACANDDIKELAQYVTEKDYDEGAVSEVVEKFILGENHE</sequence>
<dbReference type="InterPro" id="IPR006379">
    <property type="entry name" value="HAD-SF_hydro_IIB"/>
</dbReference>
<dbReference type="Gene3D" id="3.30.1240.10">
    <property type="match status" value="1"/>
</dbReference>
<reference evidence="2" key="1">
    <citation type="submission" date="2018-03" db="EMBL/GenBank/DDBJ databases">
        <title>Lachnoclostridium SNUG30370 gen.nov., sp.nov., isolated from human faeces.</title>
        <authorList>
            <person name="Seo B."/>
            <person name="Jeon K."/>
            <person name="Ko G."/>
        </authorList>
    </citation>
    <scope>NUCLEOTIDE SEQUENCE [LARGE SCALE GENOMIC DNA]</scope>
    <source>
        <strain evidence="2">SNUG30370</strain>
    </source>
</reference>
<dbReference type="InterPro" id="IPR000150">
    <property type="entry name" value="Cof"/>
</dbReference>
<organism evidence="1 2">
    <name type="scientific">Faecalibacillus faecis</name>
    <dbReference type="NCBI Taxonomy" id="1982628"/>
    <lineage>
        <taxon>Bacteria</taxon>
        <taxon>Bacillati</taxon>
        <taxon>Bacillota</taxon>
        <taxon>Erysipelotrichia</taxon>
        <taxon>Erysipelotrichales</taxon>
        <taxon>Coprobacillaceae</taxon>
        <taxon>Faecalibacillus</taxon>
    </lineage>
</organism>
<dbReference type="GeneID" id="77471331"/>
<dbReference type="AlphaFoldDB" id="A0A2T3FWA3"/>
<dbReference type="SUPFAM" id="SSF56784">
    <property type="entry name" value="HAD-like"/>
    <property type="match status" value="1"/>
</dbReference>
<dbReference type="PANTHER" id="PTHR10000">
    <property type="entry name" value="PHOSPHOSERINE PHOSPHATASE"/>
    <property type="match status" value="1"/>
</dbReference>
<dbReference type="SFLD" id="SFLDS00003">
    <property type="entry name" value="Haloacid_Dehalogenase"/>
    <property type="match status" value="1"/>
</dbReference>
<keyword evidence="2" id="KW-1185">Reference proteome</keyword>
<keyword evidence="1" id="KW-0378">Hydrolase</keyword>
<dbReference type="GO" id="GO:0005829">
    <property type="term" value="C:cytosol"/>
    <property type="evidence" value="ECO:0007669"/>
    <property type="project" value="TreeGrafter"/>
</dbReference>
<dbReference type="NCBIfam" id="TIGR01484">
    <property type="entry name" value="HAD-SF-IIB"/>
    <property type="match status" value="1"/>
</dbReference>
<proteinExistence type="predicted"/>
<dbReference type="RefSeq" id="WP_106988380.1">
    <property type="nucleotide sequence ID" value="NZ_PYLP01000013.1"/>
</dbReference>
<dbReference type="InterPro" id="IPR036412">
    <property type="entry name" value="HAD-like_sf"/>
</dbReference>
<name>A0A2T3FWA3_9FIRM</name>
<dbReference type="GO" id="GO:0016791">
    <property type="term" value="F:phosphatase activity"/>
    <property type="evidence" value="ECO:0007669"/>
    <property type="project" value="TreeGrafter"/>
</dbReference>
<dbReference type="Proteomes" id="UP000241201">
    <property type="component" value="Unassembled WGS sequence"/>
</dbReference>
<protein>
    <submittedName>
        <fullName evidence="1">Cof-type HAD-IIB family hydrolase</fullName>
    </submittedName>
</protein>
<evidence type="ECO:0000313" key="2">
    <source>
        <dbReference type="Proteomes" id="UP000241201"/>
    </source>
</evidence>
<dbReference type="Gene3D" id="3.40.50.1000">
    <property type="entry name" value="HAD superfamily/HAD-like"/>
    <property type="match status" value="1"/>
</dbReference>
<dbReference type="NCBIfam" id="TIGR00099">
    <property type="entry name" value="Cof-subfamily"/>
    <property type="match status" value="1"/>
</dbReference>
<dbReference type="PANTHER" id="PTHR10000:SF8">
    <property type="entry name" value="HAD SUPERFAMILY HYDROLASE-LIKE, TYPE 3"/>
    <property type="match status" value="1"/>
</dbReference>
<dbReference type="SFLD" id="SFLDG01140">
    <property type="entry name" value="C2.B:_Phosphomannomutase_and_P"/>
    <property type="match status" value="1"/>
</dbReference>